<feature type="transmembrane region" description="Helical" evidence="1">
    <location>
        <begin position="51"/>
        <end position="69"/>
    </location>
</feature>
<protein>
    <recommendedName>
        <fullName evidence="4">CvpA family protein</fullName>
    </recommendedName>
</protein>
<feature type="transmembrane region" description="Helical" evidence="1">
    <location>
        <begin position="95"/>
        <end position="121"/>
    </location>
</feature>
<comment type="caution">
    <text evidence="2">The sequence shown here is derived from an EMBL/GenBank/DDBJ whole genome shotgun (WGS) entry which is preliminary data.</text>
</comment>
<dbReference type="EMBL" id="WJQS01000002">
    <property type="protein sequence ID" value="MRI84969.1"/>
    <property type="molecule type" value="Genomic_DNA"/>
</dbReference>
<dbReference type="AlphaFoldDB" id="A0A6I2GI52"/>
<dbReference type="RefSeq" id="WP_153863234.1">
    <property type="nucleotide sequence ID" value="NZ_WJQS01000002.1"/>
</dbReference>
<organism evidence="2 3">
    <name type="scientific">Fundicoccus ignavus</name>
    <dbReference type="NCBI Taxonomy" id="2664442"/>
    <lineage>
        <taxon>Bacteria</taxon>
        <taxon>Bacillati</taxon>
        <taxon>Bacillota</taxon>
        <taxon>Bacilli</taxon>
        <taxon>Lactobacillales</taxon>
        <taxon>Aerococcaceae</taxon>
        <taxon>Fundicoccus</taxon>
    </lineage>
</organism>
<evidence type="ECO:0008006" key="4">
    <source>
        <dbReference type="Google" id="ProtNLM"/>
    </source>
</evidence>
<evidence type="ECO:0000313" key="2">
    <source>
        <dbReference type="EMBL" id="MRI84969.1"/>
    </source>
</evidence>
<keyword evidence="1" id="KW-0472">Membrane</keyword>
<sequence>MKDVTNSAQTKDKKTKKPSGRVRLLYIMLFIIMAIYYYVTLPAFHYAAIDFWFFILIFLAGVLVIEVLADSSSFISELKSGDVKNINWRSVPKKYLAIILPLPVLWVIAMAGNLIFSPFFFAESYANMIQIEQADFETEFPETDLNQITLIDRDTATRLGNRHLGALTNLVSQFEAADDYTQINIESYPYRVTPLEYAGFFKWLNNFREGIPHYFKVDNVTGTVTVETPEQAIKYSYSDKFGRDVMRKLRFSNPFTLFESPNFEVDDEGNPYYIATTYTRNFFLREPEGNGLITLNAMTGETTKYSLDEIPEWVDRVHSADLILHQLEMNGKFQGGFWNSIFSKVGVTEPTAGYNYLPINDDLYLYTGITSVVSDESNIGFVLVNMRTKDTKFYPLNAAEEFSAMQSAEGSVQETGYVATFPLLISIEGRPMYILSLKDSSGLIKEYALVDVQNYQKVYIESSVERLMLSYAEDNPINIEEIETEEALETIQGQIEEIQAVVVDGNTIYYFMLDGHVYRANINLNEALPFIEAGQDVEFITTEDGVVREIQFD</sequence>
<accession>A0A6I2GI52</accession>
<evidence type="ECO:0000313" key="3">
    <source>
        <dbReference type="Proteomes" id="UP000430975"/>
    </source>
</evidence>
<dbReference type="Proteomes" id="UP000430975">
    <property type="component" value="Unassembled WGS sequence"/>
</dbReference>
<keyword evidence="1" id="KW-0812">Transmembrane</keyword>
<proteinExistence type="predicted"/>
<reference evidence="2 3" key="1">
    <citation type="submission" date="2019-11" db="EMBL/GenBank/DDBJ databases">
        <title>Characterisation of Fundicoccus ignavus gen. nov. sp. nov., a novel genus of the family Aerococcaceae isolated from bulk tank milk.</title>
        <authorList>
            <person name="Siebert A."/>
            <person name="Huptas C."/>
            <person name="Wenning M."/>
            <person name="Scherer S."/>
            <person name="Doll E.V."/>
        </authorList>
    </citation>
    <scope>NUCLEOTIDE SEQUENCE [LARGE SCALE GENOMIC DNA]</scope>
    <source>
        <strain evidence="2 3">WS4759</strain>
    </source>
</reference>
<keyword evidence="3" id="KW-1185">Reference proteome</keyword>
<feature type="transmembrane region" description="Helical" evidence="1">
    <location>
        <begin position="21"/>
        <end position="39"/>
    </location>
</feature>
<keyword evidence="1" id="KW-1133">Transmembrane helix</keyword>
<name>A0A6I2GI52_9LACT</name>
<evidence type="ECO:0000256" key="1">
    <source>
        <dbReference type="SAM" id="Phobius"/>
    </source>
</evidence>
<gene>
    <name evidence="2" type="ORF">GIY09_03520</name>
</gene>